<proteinExistence type="predicted"/>
<dbReference type="PANTHER" id="PTHR48449">
    <property type="entry name" value="DUF1985 DOMAIN-CONTAINING PROTEIN"/>
    <property type="match status" value="1"/>
</dbReference>
<organism evidence="3 4">
    <name type="scientific">Prunus dulcis</name>
    <name type="common">Almond</name>
    <name type="synonym">Amygdalus dulcis</name>
    <dbReference type="NCBI Taxonomy" id="3755"/>
    <lineage>
        <taxon>Eukaryota</taxon>
        <taxon>Viridiplantae</taxon>
        <taxon>Streptophyta</taxon>
        <taxon>Embryophyta</taxon>
        <taxon>Tracheophyta</taxon>
        <taxon>Spermatophyta</taxon>
        <taxon>Magnoliopsida</taxon>
        <taxon>eudicotyledons</taxon>
        <taxon>Gunneridae</taxon>
        <taxon>Pentapetalae</taxon>
        <taxon>rosids</taxon>
        <taxon>fabids</taxon>
        <taxon>Rosales</taxon>
        <taxon>Rosaceae</taxon>
        <taxon>Amygdaloideae</taxon>
        <taxon>Amygdaleae</taxon>
        <taxon>Prunus</taxon>
    </lineage>
</organism>
<evidence type="ECO:0000313" key="3">
    <source>
        <dbReference type="EMBL" id="KAI5322899.1"/>
    </source>
</evidence>
<comment type="caution">
    <text evidence="3">The sequence shown here is derived from an EMBL/GenBank/DDBJ whole genome shotgun (WGS) entry which is preliminary data.</text>
</comment>
<keyword evidence="4" id="KW-1185">Reference proteome</keyword>
<dbReference type="PANTHER" id="PTHR48449:SF1">
    <property type="entry name" value="DUF1985 DOMAIN-CONTAINING PROTEIN"/>
    <property type="match status" value="1"/>
</dbReference>
<evidence type="ECO:0000313" key="4">
    <source>
        <dbReference type="Proteomes" id="UP001054821"/>
    </source>
</evidence>
<evidence type="ECO:0000259" key="2">
    <source>
        <dbReference type="Pfam" id="PF09331"/>
    </source>
</evidence>
<dbReference type="AlphaFoldDB" id="A0AAD4YVL1"/>
<evidence type="ECO:0000256" key="1">
    <source>
        <dbReference type="SAM" id="MobiDB-lite"/>
    </source>
</evidence>
<feature type="compositionally biased region" description="Polar residues" evidence="1">
    <location>
        <begin position="227"/>
        <end position="239"/>
    </location>
</feature>
<accession>A0AAD4YVL1</accession>
<dbReference type="InterPro" id="IPR015410">
    <property type="entry name" value="DUF1985"/>
</dbReference>
<protein>
    <recommendedName>
        <fullName evidence="2">DUF1985 domain-containing protein</fullName>
    </recommendedName>
</protein>
<dbReference type="Pfam" id="PF09331">
    <property type="entry name" value="DUF1985"/>
    <property type="match status" value="1"/>
</dbReference>
<name>A0AAD4YVL1_PRUDU</name>
<reference evidence="3 4" key="1">
    <citation type="journal article" date="2022" name="G3 (Bethesda)">
        <title>Whole-genome sequence and methylome profiling of the almond [Prunus dulcis (Mill.) D.A. Webb] cultivar 'Nonpareil'.</title>
        <authorList>
            <person name="D'Amico-Willman K.M."/>
            <person name="Ouma W.Z."/>
            <person name="Meulia T."/>
            <person name="Sideli G.M."/>
            <person name="Gradziel T.M."/>
            <person name="Fresnedo-Ramirez J."/>
        </authorList>
    </citation>
    <scope>NUCLEOTIDE SEQUENCE [LARGE SCALE GENOMIC DNA]</scope>
    <source>
        <strain evidence="3">Clone GOH B32 T37-40</strain>
    </source>
</reference>
<gene>
    <name evidence="3" type="ORF">L3X38_031971</name>
</gene>
<feature type="domain" description="DUF1985" evidence="2">
    <location>
        <begin position="84"/>
        <end position="194"/>
    </location>
</feature>
<dbReference type="Proteomes" id="UP001054821">
    <property type="component" value="Chromosome 6"/>
</dbReference>
<sequence>MACKAKLMIPEDEKYEGKPFALSHTRTAVTTIKAKFNTQQLQRFEGSCFGHLLLIEDLKWNSQIVHGLLMRKADPKTVTQVNGIKFIVGNKLIQFTAQQFCLITGLRFGKLPFIPKATNENCSLKRKYFSINKPTTLSDLHTAFIECTDDEDALKLGMVYFANFVLLGTEKHVLIDMRYLKLAEDLEGACVHYPHLKLKMSDVIPPNEVVSYPGDQPWHVPFPSLPGTPNNDPTSSGSEADNIDPLKKIAEVKHHLQYLCTATDWWETKCDIHGQVMGNLTNKLNKAFAREVKQTMKAQSRSTKLASLTLQLEETKKDVVQKFTESEEFNHELVECFNNGFEMFRDYASVVSPDYNWSQNRCWWCLAGAE</sequence>
<dbReference type="EMBL" id="JAJFAZ020000006">
    <property type="protein sequence ID" value="KAI5322899.1"/>
    <property type="molecule type" value="Genomic_DNA"/>
</dbReference>
<feature type="region of interest" description="Disordered" evidence="1">
    <location>
        <begin position="220"/>
        <end position="242"/>
    </location>
</feature>